<evidence type="ECO:0008006" key="5">
    <source>
        <dbReference type="Google" id="ProtNLM"/>
    </source>
</evidence>
<sequence>MKKLMLISTVLLLAGCAATPAKLRQSEPDLLLESTKDSKQIADCITEKWESLDYLIYSPVVNYRVKDAGYQITHYIDGELTYLADIKTISTGSKVQVYTTSIELEFLEDKALSSVKVCSL</sequence>
<dbReference type="EMBL" id="BJTZ01000031">
    <property type="protein sequence ID" value="GEK15524.1"/>
    <property type="molecule type" value="Genomic_DNA"/>
</dbReference>
<evidence type="ECO:0000313" key="4">
    <source>
        <dbReference type="Proteomes" id="UP000448038"/>
    </source>
</evidence>
<proteinExistence type="predicted"/>
<evidence type="ECO:0000313" key="2">
    <source>
        <dbReference type="EMBL" id="MUK49388.1"/>
    </source>
</evidence>
<protein>
    <recommendedName>
        <fullName evidence="5">Lipoprotein</fullName>
    </recommendedName>
</protein>
<reference evidence="1 3" key="1">
    <citation type="submission" date="2019-07" db="EMBL/GenBank/DDBJ databases">
        <title>Whole genome shotgun sequence of Aliivibrio fischeri NBRC 101058.</title>
        <authorList>
            <person name="Hosoyama A."/>
            <person name="Uohara A."/>
            <person name="Ohji S."/>
            <person name="Ichikawa N."/>
        </authorList>
    </citation>
    <scope>NUCLEOTIDE SEQUENCE [LARGE SCALE GENOMIC DNA]</scope>
    <source>
        <strain evidence="1 3">NBRC 101058</strain>
    </source>
</reference>
<dbReference type="Proteomes" id="UP000321787">
    <property type="component" value="Unassembled WGS sequence"/>
</dbReference>
<dbReference type="AlphaFoldDB" id="A0A510ULN3"/>
<name>A0A510ULN3_ALIFS</name>
<reference evidence="2 4" key="2">
    <citation type="submission" date="2019-11" db="EMBL/GenBank/DDBJ databases">
        <title>Using colonization assays and comparative genomics to discover symbiosis behaviors and factors in Vibrio fischeri.</title>
        <authorList>
            <person name="Bongrand C."/>
            <person name="Moriano-Gutierrez S."/>
            <person name="Arevalo P."/>
            <person name="Mcfall-Ngai M."/>
            <person name="Visick K."/>
            <person name="Polz M.F."/>
            <person name="Ruby E.G."/>
        </authorList>
    </citation>
    <scope>NUCLEOTIDE SEQUENCE [LARGE SCALE GENOMIC DNA]</scope>
    <source>
        <strain evidence="4">emors.4.1</strain>
        <strain evidence="2">Emors.4.1</strain>
    </source>
</reference>
<organism evidence="1 3">
    <name type="scientific">Aliivibrio fischeri</name>
    <name type="common">Vibrio fischeri</name>
    <dbReference type="NCBI Taxonomy" id="668"/>
    <lineage>
        <taxon>Bacteria</taxon>
        <taxon>Pseudomonadati</taxon>
        <taxon>Pseudomonadota</taxon>
        <taxon>Gammaproteobacteria</taxon>
        <taxon>Vibrionales</taxon>
        <taxon>Vibrionaceae</taxon>
        <taxon>Aliivibrio</taxon>
    </lineage>
</organism>
<dbReference type="PROSITE" id="PS51257">
    <property type="entry name" value="PROKAR_LIPOPROTEIN"/>
    <property type="match status" value="1"/>
</dbReference>
<gene>
    <name evidence="1" type="ORF">AFI02nite_35600</name>
    <name evidence="2" type="ORF">GNP88_09405</name>
</gene>
<dbReference type="EMBL" id="WOBN01000014">
    <property type="protein sequence ID" value="MUK49388.1"/>
    <property type="molecule type" value="Genomic_DNA"/>
</dbReference>
<dbReference type="RefSeq" id="WP_146866080.1">
    <property type="nucleotide sequence ID" value="NZ_WOBF01000001.1"/>
</dbReference>
<accession>A0A510ULN3</accession>
<evidence type="ECO:0000313" key="1">
    <source>
        <dbReference type="EMBL" id="GEK15524.1"/>
    </source>
</evidence>
<evidence type="ECO:0000313" key="3">
    <source>
        <dbReference type="Proteomes" id="UP000321787"/>
    </source>
</evidence>
<comment type="caution">
    <text evidence="1">The sequence shown here is derived from an EMBL/GenBank/DDBJ whole genome shotgun (WGS) entry which is preliminary data.</text>
</comment>
<dbReference type="Proteomes" id="UP000448038">
    <property type="component" value="Unassembled WGS sequence"/>
</dbReference>